<feature type="region of interest" description="Disordered" evidence="1">
    <location>
        <begin position="106"/>
        <end position="138"/>
    </location>
</feature>
<dbReference type="GeneID" id="19143797"/>
<evidence type="ECO:0000313" key="3">
    <source>
        <dbReference type="Proteomes" id="UP000053841"/>
    </source>
</evidence>
<dbReference type="HOGENOM" id="CLU_1541056_0_0_1"/>
<evidence type="ECO:0000313" key="2">
    <source>
        <dbReference type="EMBL" id="EUC28567.1"/>
    </source>
</evidence>
<feature type="compositionally biased region" description="Basic and acidic residues" evidence="1">
    <location>
        <begin position="117"/>
        <end position="134"/>
    </location>
</feature>
<protein>
    <submittedName>
        <fullName evidence="2">Uncharacterized protein</fullName>
    </submittedName>
</protein>
<dbReference type="OrthoDB" id="3784677at2759"/>
<organism evidence="2 3">
    <name type="scientific">Cochliobolus carbonum (strain 26-R-13)</name>
    <name type="common">Maize leaf spot fungus</name>
    <name type="synonym">Bipolaris zeicola</name>
    <dbReference type="NCBI Taxonomy" id="930089"/>
    <lineage>
        <taxon>Eukaryota</taxon>
        <taxon>Fungi</taxon>
        <taxon>Dikarya</taxon>
        <taxon>Ascomycota</taxon>
        <taxon>Pezizomycotina</taxon>
        <taxon>Dothideomycetes</taxon>
        <taxon>Pleosporomycetidae</taxon>
        <taxon>Pleosporales</taxon>
        <taxon>Pleosporineae</taxon>
        <taxon>Pleosporaceae</taxon>
        <taxon>Bipolaris</taxon>
    </lineage>
</organism>
<keyword evidence="3" id="KW-1185">Reference proteome</keyword>
<dbReference type="KEGG" id="bze:COCCADRAFT_108820"/>
<proteinExistence type="predicted"/>
<accession>W6XMQ6</accession>
<evidence type="ECO:0000256" key="1">
    <source>
        <dbReference type="SAM" id="MobiDB-lite"/>
    </source>
</evidence>
<dbReference type="RefSeq" id="XP_007717130.1">
    <property type="nucleotide sequence ID" value="XM_007718940.1"/>
</dbReference>
<reference evidence="2 3" key="1">
    <citation type="journal article" date="2013" name="PLoS Genet.">
        <title>Comparative genome structure, secondary metabolite, and effector coding capacity across Cochliobolus pathogens.</title>
        <authorList>
            <person name="Condon B.J."/>
            <person name="Leng Y."/>
            <person name="Wu D."/>
            <person name="Bushley K.E."/>
            <person name="Ohm R.A."/>
            <person name="Otillar R."/>
            <person name="Martin J."/>
            <person name="Schackwitz W."/>
            <person name="Grimwood J."/>
            <person name="MohdZainudin N."/>
            <person name="Xue C."/>
            <person name="Wang R."/>
            <person name="Manning V.A."/>
            <person name="Dhillon B."/>
            <person name="Tu Z.J."/>
            <person name="Steffenson B.J."/>
            <person name="Salamov A."/>
            <person name="Sun H."/>
            <person name="Lowry S."/>
            <person name="LaButti K."/>
            <person name="Han J."/>
            <person name="Copeland A."/>
            <person name="Lindquist E."/>
            <person name="Barry K."/>
            <person name="Schmutz J."/>
            <person name="Baker S.E."/>
            <person name="Ciuffetti L.M."/>
            <person name="Grigoriev I.V."/>
            <person name="Zhong S."/>
            <person name="Turgeon B.G."/>
        </authorList>
    </citation>
    <scope>NUCLEOTIDE SEQUENCE [LARGE SCALE GENOMIC DNA]</scope>
    <source>
        <strain evidence="2 3">26-R-13</strain>
    </source>
</reference>
<sequence>MSSNPPTNTTKPFTTTTELHDLGATRFDRDTAAPSDRDTALLYRHAVVPVITPQGRAPPGLEAKVHEWTTFQFTTEDLDRVEELKGDLHGGMLHRVNRAARGEVTGGAMIGNRGRGSNKETAQETKLCGGREGEGDAAPVAKGMAEEMGKDMFWSGPIV</sequence>
<gene>
    <name evidence="2" type="ORF">COCCADRAFT_108820</name>
</gene>
<dbReference type="Proteomes" id="UP000053841">
    <property type="component" value="Unassembled WGS sequence"/>
</dbReference>
<name>W6XMQ6_COCC2</name>
<dbReference type="EMBL" id="KI964803">
    <property type="protein sequence ID" value="EUC28567.1"/>
    <property type="molecule type" value="Genomic_DNA"/>
</dbReference>
<dbReference type="AlphaFoldDB" id="W6XMQ6"/>